<accession>A0A8S9IWY0</accession>
<protein>
    <submittedName>
        <fullName evidence="1">Uncharacterized protein</fullName>
    </submittedName>
</protein>
<evidence type="ECO:0000313" key="1">
    <source>
        <dbReference type="EMBL" id="KAF2574451.1"/>
    </source>
</evidence>
<name>A0A8S9IWY0_BRACR</name>
<gene>
    <name evidence="1" type="ORF">F2Q70_00003693</name>
</gene>
<dbReference type="EMBL" id="QGKY02001015">
    <property type="protein sequence ID" value="KAF2574451.1"/>
    <property type="molecule type" value="Genomic_DNA"/>
</dbReference>
<dbReference type="AlphaFoldDB" id="A0A8S9IWY0"/>
<comment type="caution">
    <text evidence="1">The sequence shown here is derived from an EMBL/GenBank/DDBJ whole genome shotgun (WGS) entry which is preliminary data.</text>
</comment>
<proteinExistence type="predicted"/>
<organism evidence="1">
    <name type="scientific">Brassica cretica</name>
    <name type="common">Mustard</name>
    <dbReference type="NCBI Taxonomy" id="69181"/>
    <lineage>
        <taxon>Eukaryota</taxon>
        <taxon>Viridiplantae</taxon>
        <taxon>Streptophyta</taxon>
        <taxon>Embryophyta</taxon>
        <taxon>Tracheophyta</taxon>
        <taxon>Spermatophyta</taxon>
        <taxon>Magnoliopsida</taxon>
        <taxon>eudicotyledons</taxon>
        <taxon>Gunneridae</taxon>
        <taxon>Pentapetalae</taxon>
        <taxon>rosids</taxon>
        <taxon>malvids</taxon>
        <taxon>Brassicales</taxon>
        <taxon>Brassicaceae</taxon>
        <taxon>Brassiceae</taxon>
        <taxon>Brassica</taxon>
    </lineage>
</organism>
<sequence length="183" mass="20343">MIHRRSGDAACLSHGDSVMWRDRMKVSNSRRQRDVVELLLCCVVNVGRPGILKTHCFGLETSVMISPTISPTLGRVVTSGIRAQERLSSPNLEAPYGIPVYVGDVYVGDVYELEKGIRPKCAGIMWWNDICVCLGRYIVSCWIMWQSRELALFIAGAGMRRACMFSGSGVSWSKVMIMEHLGA</sequence>
<reference evidence="1" key="1">
    <citation type="submission" date="2019-12" db="EMBL/GenBank/DDBJ databases">
        <title>Genome sequencing and annotation of Brassica cretica.</title>
        <authorList>
            <person name="Studholme D.J."/>
            <person name="Sarris P.F."/>
        </authorList>
    </citation>
    <scope>NUCLEOTIDE SEQUENCE</scope>
    <source>
        <strain evidence="1">PFS-102/07</strain>
        <tissue evidence="1">Leaf</tissue>
    </source>
</reference>